<evidence type="ECO:0000313" key="3">
    <source>
        <dbReference type="Proteomes" id="UP001500851"/>
    </source>
</evidence>
<keyword evidence="3" id="KW-1185">Reference proteome</keyword>
<name>A0ABN2L8E8_9MICO</name>
<dbReference type="EMBL" id="BAAAOB010000001">
    <property type="protein sequence ID" value="GAA1778527.1"/>
    <property type="molecule type" value="Genomic_DNA"/>
</dbReference>
<feature type="transmembrane region" description="Helical" evidence="1">
    <location>
        <begin position="73"/>
        <end position="95"/>
    </location>
</feature>
<feature type="transmembrane region" description="Helical" evidence="1">
    <location>
        <begin position="107"/>
        <end position="131"/>
    </location>
</feature>
<accession>A0ABN2L8E8</accession>
<gene>
    <name evidence="2" type="ORF">GCM10009768_04180</name>
</gene>
<evidence type="ECO:0000256" key="1">
    <source>
        <dbReference type="SAM" id="Phobius"/>
    </source>
</evidence>
<feature type="transmembrane region" description="Helical" evidence="1">
    <location>
        <begin position="47"/>
        <end position="67"/>
    </location>
</feature>
<reference evidence="2 3" key="1">
    <citation type="journal article" date="2019" name="Int. J. Syst. Evol. Microbiol.">
        <title>The Global Catalogue of Microorganisms (GCM) 10K type strain sequencing project: providing services to taxonomists for standard genome sequencing and annotation.</title>
        <authorList>
            <consortium name="The Broad Institute Genomics Platform"/>
            <consortium name="The Broad Institute Genome Sequencing Center for Infectious Disease"/>
            <person name="Wu L."/>
            <person name="Ma J."/>
        </authorList>
    </citation>
    <scope>NUCLEOTIDE SEQUENCE [LARGE SCALE GENOMIC DNA]</scope>
    <source>
        <strain evidence="2 3">JCM 14736</strain>
    </source>
</reference>
<keyword evidence="1" id="KW-0812">Transmembrane</keyword>
<evidence type="ECO:0000313" key="2">
    <source>
        <dbReference type="EMBL" id="GAA1778527.1"/>
    </source>
</evidence>
<protein>
    <submittedName>
        <fullName evidence="2">Uncharacterized protein</fullName>
    </submittedName>
</protein>
<keyword evidence="1" id="KW-0472">Membrane</keyword>
<proteinExistence type="predicted"/>
<keyword evidence="1" id="KW-1133">Transmembrane helix</keyword>
<dbReference type="Proteomes" id="UP001500851">
    <property type="component" value="Unassembled WGS sequence"/>
</dbReference>
<dbReference type="RefSeq" id="WP_046454991.1">
    <property type="nucleotide sequence ID" value="NZ_BAAAOB010000001.1"/>
</dbReference>
<sequence>MTWEQPPLPPEYRERLSRGRRTRWNASWEPPRDATEGRLRRGAAASWMVGLPYAVLAVCWIGALVNVDNWAGLGWLAGMWLACLLLFPSALLGAIWAGMVRRWGAMWWGIVAAVLCLPGFLLGFSVLFSMIL</sequence>
<comment type="caution">
    <text evidence="2">The sequence shown here is derived from an EMBL/GenBank/DDBJ whole genome shotgun (WGS) entry which is preliminary data.</text>
</comment>
<organism evidence="2 3">
    <name type="scientific">Leucobacter iarius</name>
    <dbReference type="NCBI Taxonomy" id="333963"/>
    <lineage>
        <taxon>Bacteria</taxon>
        <taxon>Bacillati</taxon>
        <taxon>Actinomycetota</taxon>
        <taxon>Actinomycetes</taxon>
        <taxon>Micrococcales</taxon>
        <taxon>Microbacteriaceae</taxon>
        <taxon>Leucobacter</taxon>
    </lineage>
</organism>